<name>A0A8S5PX64_9CAUD</name>
<reference evidence="1" key="1">
    <citation type="journal article" date="2021" name="Proc. Natl. Acad. Sci. U.S.A.">
        <title>A Catalog of Tens of Thousands of Viruses from Human Metagenomes Reveals Hidden Associations with Chronic Diseases.</title>
        <authorList>
            <person name="Tisza M.J."/>
            <person name="Buck C.B."/>
        </authorList>
    </citation>
    <scope>NUCLEOTIDE SEQUENCE</scope>
    <source>
        <strain evidence="1">CtWiL39</strain>
    </source>
</reference>
<dbReference type="Gene3D" id="3.40.50.300">
    <property type="entry name" value="P-loop containing nucleotide triphosphate hydrolases"/>
    <property type="match status" value="1"/>
</dbReference>
<dbReference type="InterPro" id="IPR027417">
    <property type="entry name" value="P-loop_NTPase"/>
</dbReference>
<evidence type="ECO:0000313" key="1">
    <source>
        <dbReference type="EMBL" id="DAE11352.1"/>
    </source>
</evidence>
<proteinExistence type="predicted"/>
<dbReference type="Gene3D" id="3.30.420.280">
    <property type="match status" value="1"/>
</dbReference>
<dbReference type="EMBL" id="BK015531">
    <property type="protein sequence ID" value="DAE11352.1"/>
    <property type="molecule type" value="Genomic_DNA"/>
</dbReference>
<organism evidence="1">
    <name type="scientific">Myoviridae sp. ctWiL39</name>
    <dbReference type="NCBI Taxonomy" id="2825120"/>
    <lineage>
        <taxon>Viruses</taxon>
        <taxon>Duplodnaviria</taxon>
        <taxon>Heunggongvirae</taxon>
        <taxon>Uroviricota</taxon>
        <taxon>Caudoviricetes</taxon>
    </lineage>
</organism>
<sequence>MLYALQYGRSKQLILRRTFPELEKSLIRTALEVYPKGLYVYNGAKHSMTFVNGSIVDFGYLNSDKDVTQYQSAEYDVIRFDELTHFTEYMYLYMHSRCRGANDYPKQIKSSTNPGNVGHAWVKKRFIDPAPAGEEFAAGNETRVFIPARVEENVFLMAKDPDYLKRLQGLPEKERKALLEGDWDIFEGQYFDEWRPEVHVVKPFIIPQDWRVYRAIDYGLDMLACYWAAFDNFGRGYVYREYCQSDLTVDRAAAEIARRSPEPVYTTLAPPDLWGRTKDTGRTIAEGFARGGVPLSKAKNDRVTGWLNLKDWLQPRMDEQGEPRPSIVFFDTCRELIRCLPALVRDEKNPNDCATEPHDITHSPDAIRYLIAGRPRPGRKERAEDAVEEFVNYGV</sequence>
<dbReference type="Pfam" id="PF03237">
    <property type="entry name" value="Terminase_6N"/>
    <property type="match status" value="1"/>
</dbReference>
<accession>A0A8S5PX64</accession>
<protein>
    <submittedName>
        <fullName evidence="1">Large subunit terminase</fullName>
    </submittedName>
</protein>